<proteinExistence type="predicted"/>
<evidence type="ECO:0000313" key="5">
    <source>
        <dbReference type="EMBL" id="KAF5930893.1"/>
    </source>
</evidence>
<keyword evidence="3" id="KW-1133">Transmembrane helix</keyword>
<dbReference type="InterPro" id="IPR025724">
    <property type="entry name" value="GAG-pre-integrase_dom"/>
</dbReference>
<dbReference type="Pfam" id="PF24926">
    <property type="entry name" value="ACT_ACR9_C"/>
    <property type="match status" value="1"/>
</dbReference>
<dbReference type="AlphaFoldDB" id="A0A7J7FRD5"/>
<dbReference type="InterPro" id="IPR056805">
    <property type="entry name" value="ACT_ACR9/10_C"/>
</dbReference>
<gene>
    <name evidence="5" type="ORF">HYC85_031766</name>
</gene>
<dbReference type="Proteomes" id="UP000593564">
    <property type="component" value="Unassembled WGS sequence"/>
</dbReference>
<keyword evidence="1 2" id="KW-0677">Repeat</keyword>
<keyword evidence="3" id="KW-0812">Transmembrane</keyword>
<evidence type="ECO:0000256" key="3">
    <source>
        <dbReference type="SAM" id="Phobius"/>
    </source>
</evidence>
<reference evidence="6" key="1">
    <citation type="journal article" date="2020" name="Nat. Commun.">
        <title>Genome assembly of wild tea tree DASZ reveals pedigree and selection history of tea varieties.</title>
        <authorList>
            <person name="Zhang W."/>
            <person name="Zhang Y."/>
            <person name="Qiu H."/>
            <person name="Guo Y."/>
            <person name="Wan H."/>
            <person name="Zhang X."/>
            <person name="Scossa F."/>
            <person name="Alseekh S."/>
            <person name="Zhang Q."/>
            <person name="Wang P."/>
            <person name="Xu L."/>
            <person name="Schmidt M.H."/>
            <person name="Jia X."/>
            <person name="Li D."/>
            <person name="Zhu A."/>
            <person name="Guo F."/>
            <person name="Chen W."/>
            <person name="Ni D."/>
            <person name="Usadel B."/>
            <person name="Fernie A.R."/>
            <person name="Wen W."/>
        </authorList>
    </citation>
    <scope>NUCLEOTIDE SEQUENCE [LARGE SCALE GENOMIC DNA]</scope>
    <source>
        <strain evidence="6">cv. G240</strain>
    </source>
</reference>
<feature type="domain" description="ACT" evidence="4">
    <location>
        <begin position="112"/>
        <end position="191"/>
    </location>
</feature>
<dbReference type="PANTHER" id="PTHR31096">
    <property type="entry name" value="ACT DOMAIN-CONTAINING PROTEIN ACR4-RELATED"/>
    <property type="match status" value="1"/>
</dbReference>
<feature type="transmembrane region" description="Helical" evidence="3">
    <location>
        <begin position="517"/>
        <end position="537"/>
    </location>
</feature>
<keyword evidence="6" id="KW-1185">Reference proteome</keyword>
<evidence type="ECO:0000256" key="2">
    <source>
        <dbReference type="RuleBase" id="RU369043"/>
    </source>
</evidence>
<protein>
    <recommendedName>
        <fullName evidence="2">ACT domain-containing protein ACR</fullName>
    </recommendedName>
    <alternativeName>
        <fullName evidence="2">Protein ACT DOMAIN REPEATS</fullName>
    </alternativeName>
</protein>
<comment type="function">
    <text evidence="2">Binds amino acids.</text>
</comment>
<accession>A0A7J7FRD5</accession>
<sequence length="615" mass="70709">MLLTRYYEVQSTTTCMLLKRELLHTKTRQDETCEQLRSVLGESCISCELQLAGSQYDRHQGSSSLSPVVADELFRCEPSDNETCAQALSPDMKKLKNASVTADNSLSPAHTLLQIQCIDHKGLLYDIMRTLKDCNIQIAYGRLGPVRKGNRELDLFVQQKDGKKIVDPEKQCALCSRLKAEMLHPLRVIIANRGPDTELFVANPVELAGMGKPRVFYEVTLALKTLGICIFSAEIGRHSTADREWEVYRFLLDENCKFELSKVVVRNQIVNRALASPSQRRNLLQGLFADIALEVDDRARDIILSREDLISPFEDGAEGPLCFYDVLADYFVWEPEKGNPILDLIVQLWSQSFASHIFSLLFHKWMLKLWDSHQTLHAPLSRNNKVVRENDSKRTPDLGEMSSSEYFPTLSQGAIKILLAALIDKIVRIGIKFFFFFMLSKEMLCLSFHSSFSNGWKRLDHLWGYKPVCPTDSVDYRKFVVQEWVFKFLEGLNVEYDLVRSRVTWLSPHMHCSLIRLYHGLLILVFLTIYLAPLIYFQSITPPQDLITGKRIDSGREKHGLYILDQTDKLTHSSIQLPSIKEDIWLWHRHLGHSSFLLLKHLFLFVFEKNTVSDF</sequence>
<keyword evidence="3" id="KW-0472">Membrane</keyword>
<name>A0A7J7FRD5_CAMSI</name>
<dbReference type="Pfam" id="PF24931">
    <property type="entry name" value="ACT_ACR9_3rd"/>
    <property type="match status" value="1"/>
</dbReference>
<reference evidence="5 6" key="2">
    <citation type="submission" date="2020-07" db="EMBL/GenBank/DDBJ databases">
        <title>Genome assembly of wild tea tree DASZ reveals pedigree and selection history of tea varieties.</title>
        <authorList>
            <person name="Zhang W."/>
        </authorList>
    </citation>
    <scope>NUCLEOTIDE SEQUENCE [LARGE SCALE GENOMIC DNA]</scope>
    <source>
        <strain evidence="6">cv. G240</strain>
        <tissue evidence="5">Leaf</tissue>
    </source>
</reference>
<evidence type="ECO:0000313" key="6">
    <source>
        <dbReference type="Proteomes" id="UP000593564"/>
    </source>
</evidence>
<dbReference type="InterPro" id="IPR002912">
    <property type="entry name" value="ACT_dom"/>
</dbReference>
<comment type="caution">
    <text evidence="5">The sequence shown here is derived from an EMBL/GenBank/DDBJ whole genome shotgun (WGS) entry which is preliminary data.</text>
</comment>
<evidence type="ECO:0000256" key="1">
    <source>
        <dbReference type="ARBA" id="ARBA00022737"/>
    </source>
</evidence>
<dbReference type="InterPro" id="IPR040217">
    <property type="entry name" value="ACR1-12"/>
</dbReference>
<organism evidence="5 6">
    <name type="scientific">Camellia sinensis</name>
    <name type="common">Tea plant</name>
    <name type="synonym">Thea sinensis</name>
    <dbReference type="NCBI Taxonomy" id="4442"/>
    <lineage>
        <taxon>Eukaryota</taxon>
        <taxon>Viridiplantae</taxon>
        <taxon>Streptophyta</taxon>
        <taxon>Embryophyta</taxon>
        <taxon>Tracheophyta</taxon>
        <taxon>Spermatophyta</taxon>
        <taxon>Magnoliopsida</taxon>
        <taxon>eudicotyledons</taxon>
        <taxon>Gunneridae</taxon>
        <taxon>Pentapetalae</taxon>
        <taxon>asterids</taxon>
        <taxon>Ericales</taxon>
        <taxon>Theaceae</taxon>
        <taxon>Camellia</taxon>
    </lineage>
</organism>
<evidence type="ECO:0000259" key="4">
    <source>
        <dbReference type="PROSITE" id="PS51671"/>
    </source>
</evidence>
<dbReference type="GO" id="GO:0016597">
    <property type="term" value="F:amino acid binding"/>
    <property type="evidence" value="ECO:0007669"/>
    <property type="project" value="UniProtKB-UniRule"/>
</dbReference>
<dbReference type="PROSITE" id="PS51671">
    <property type="entry name" value="ACT"/>
    <property type="match status" value="1"/>
</dbReference>
<dbReference type="PANTHER" id="PTHR31096:SF14">
    <property type="entry name" value="ACT DOMAIN-CONTAINING PROTEIN ACR"/>
    <property type="match status" value="1"/>
</dbReference>
<dbReference type="Pfam" id="PF13976">
    <property type="entry name" value="gag_pre-integrs"/>
    <property type="match status" value="1"/>
</dbReference>
<dbReference type="EMBL" id="JACBKZ010000015">
    <property type="protein sequence ID" value="KAF5930893.1"/>
    <property type="molecule type" value="Genomic_DNA"/>
</dbReference>